<dbReference type="Pfam" id="PF23155">
    <property type="entry name" value="DUF7053"/>
    <property type="match status" value="1"/>
</dbReference>
<dbReference type="AlphaFoldDB" id="A0A9P8VH74"/>
<feature type="region of interest" description="Disordered" evidence="1">
    <location>
        <begin position="196"/>
        <end position="449"/>
    </location>
</feature>
<feature type="compositionally biased region" description="Low complexity" evidence="1">
    <location>
        <begin position="374"/>
        <end position="388"/>
    </location>
</feature>
<sequence>MMRKKESYATVTPIPGFIPRQLAIDILHSHSEVITLNPLVIDHRPIPAPRDAAADEFYATWYEVTERMQFVPGLGKMGSGKIKFNGCFHDLPQGLQTHTYAPMNIDIRIKYSVGGNQPGIEPPAHMELGLADLGAPRDGLYLREDIEIRCNITLAKYVKESLKTASKEMVSRIIKKAELLDSGVLQAMIEDGKLRTINPNDRSQHGGVLRSPSMTPDALGRSSTSPRPLSQQSQRQSTQMNMMSPPLSPGPVPYQVPRASVSGAPSYQYNMAPPHLQQHQQQPQPVPQIAELPPESSPSQSPGFIAELPGSVYDPQAQLQYQQQQQQQQQQHQQQQTKQPGLSPDPNSASWRWSQSSNGGAFPNGQPSPSLVNSSRPTSMSSDTSASTAPGVSSPGFGSFASELPTHNETQEEHSATAAAHYRRLSESQAKVGQNPYAAYNPADYARMR</sequence>
<feature type="compositionally biased region" description="Low complexity" evidence="1">
    <location>
        <begin position="316"/>
        <end position="339"/>
    </location>
</feature>
<organism evidence="3 4">
    <name type="scientific">Plectosphaerella plurivora</name>
    <dbReference type="NCBI Taxonomy" id="936078"/>
    <lineage>
        <taxon>Eukaryota</taxon>
        <taxon>Fungi</taxon>
        <taxon>Dikarya</taxon>
        <taxon>Ascomycota</taxon>
        <taxon>Pezizomycotina</taxon>
        <taxon>Sordariomycetes</taxon>
        <taxon>Hypocreomycetidae</taxon>
        <taxon>Glomerellales</taxon>
        <taxon>Plectosphaerellaceae</taxon>
        <taxon>Plectosphaerella</taxon>
    </lineage>
</organism>
<accession>A0A9P8VH74</accession>
<feature type="compositionally biased region" description="Low complexity" evidence="1">
    <location>
        <begin position="435"/>
        <end position="449"/>
    </location>
</feature>
<dbReference type="InterPro" id="IPR055481">
    <property type="entry name" value="DUF7053"/>
</dbReference>
<comment type="caution">
    <text evidence="3">The sequence shown here is derived from an EMBL/GenBank/DDBJ whole genome shotgun (WGS) entry which is preliminary data.</text>
</comment>
<reference evidence="3" key="1">
    <citation type="journal article" date="2021" name="Nat. Commun.">
        <title>Genetic determinants of endophytism in the Arabidopsis root mycobiome.</title>
        <authorList>
            <person name="Mesny F."/>
            <person name="Miyauchi S."/>
            <person name="Thiergart T."/>
            <person name="Pickel B."/>
            <person name="Atanasova L."/>
            <person name="Karlsson M."/>
            <person name="Huettel B."/>
            <person name="Barry K.W."/>
            <person name="Haridas S."/>
            <person name="Chen C."/>
            <person name="Bauer D."/>
            <person name="Andreopoulos W."/>
            <person name="Pangilinan J."/>
            <person name="LaButti K."/>
            <person name="Riley R."/>
            <person name="Lipzen A."/>
            <person name="Clum A."/>
            <person name="Drula E."/>
            <person name="Henrissat B."/>
            <person name="Kohler A."/>
            <person name="Grigoriev I.V."/>
            <person name="Martin F.M."/>
            <person name="Hacquard S."/>
        </authorList>
    </citation>
    <scope>NUCLEOTIDE SEQUENCE</scope>
    <source>
        <strain evidence="3">MPI-SDFR-AT-0117</strain>
    </source>
</reference>
<protein>
    <recommendedName>
        <fullName evidence="2">DUF7053 domain-containing protein</fullName>
    </recommendedName>
</protein>
<dbReference type="PANTHER" id="PTHR38117">
    <property type="entry name" value="NACHT AND WD40 DOMAIN PROTEIN"/>
    <property type="match status" value="1"/>
</dbReference>
<keyword evidence="4" id="KW-1185">Reference proteome</keyword>
<dbReference type="EMBL" id="JAGSXJ010000003">
    <property type="protein sequence ID" value="KAH6693419.1"/>
    <property type="molecule type" value="Genomic_DNA"/>
</dbReference>
<dbReference type="PANTHER" id="PTHR38117:SF2">
    <property type="entry name" value="NACHT AND WD40 DOMAIN PROTEIN"/>
    <property type="match status" value="1"/>
</dbReference>
<evidence type="ECO:0000313" key="3">
    <source>
        <dbReference type="EMBL" id="KAH6693419.1"/>
    </source>
</evidence>
<evidence type="ECO:0000256" key="1">
    <source>
        <dbReference type="SAM" id="MobiDB-lite"/>
    </source>
</evidence>
<proteinExistence type="predicted"/>
<evidence type="ECO:0000259" key="2">
    <source>
        <dbReference type="Pfam" id="PF23155"/>
    </source>
</evidence>
<dbReference type="Proteomes" id="UP000770015">
    <property type="component" value="Unassembled WGS sequence"/>
</dbReference>
<feature type="compositionally biased region" description="Low complexity" evidence="1">
    <location>
        <begin position="221"/>
        <end position="239"/>
    </location>
</feature>
<feature type="compositionally biased region" description="Low complexity" evidence="1">
    <location>
        <begin position="273"/>
        <end position="283"/>
    </location>
</feature>
<feature type="compositionally biased region" description="Polar residues" evidence="1">
    <location>
        <begin position="345"/>
        <end position="373"/>
    </location>
</feature>
<feature type="domain" description="DUF7053" evidence="2">
    <location>
        <begin position="3"/>
        <end position="178"/>
    </location>
</feature>
<feature type="compositionally biased region" description="Low complexity" evidence="1">
    <location>
        <begin position="293"/>
        <end position="302"/>
    </location>
</feature>
<evidence type="ECO:0000313" key="4">
    <source>
        <dbReference type="Proteomes" id="UP000770015"/>
    </source>
</evidence>
<name>A0A9P8VH74_9PEZI</name>
<gene>
    <name evidence="3" type="ORF">F5X68DRAFT_44973</name>
</gene>
<dbReference type="OrthoDB" id="5078320at2759"/>